<evidence type="ECO:0000313" key="2">
    <source>
        <dbReference type="Proteomes" id="UP000272942"/>
    </source>
</evidence>
<reference evidence="1 2" key="2">
    <citation type="submission" date="2018-11" db="EMBL/GenBank/DDBJ databases">
        <authorList>
            <consortium name="Pathogen Informatics"/>
        </authorList>
    </citation>
    <scope>NUCLEOTIDE SEQUENCE [LARGE SCALE GENOMIC DNA]</scope>
    <source>
        <strain evidence="1 2">Egypt</strain>
    </source>
</reference>
<dbReference type="OrthoDB" id="2104158at2759"/>
<organism evidence="3">
    <name type="scientific">Echinostoma caproni</name>
    <dbReference type="NCBI Taxonomy" id="27848"/>
    <lineage>
        <taxon>Eukaryota</taxon>
        <taxon>Metazoa</taxon>
        <taxon>Spiralia</taxon>
        <taxon>Lophotrochozoa</taxon>
        <taxon>Platyhelminthes</taxon>
        <taxon>Trematoda</taxon>
        <taxon>Digenea</taxon>
        <taxon>Plagiorchiida</taxon>
        <taxon>Echinostomata</taxon>
        <taxon>Echinostomatoidea</taxon>
        <taxon>Echinostomatidae</taxon>
        <taxon>Echinostoma</taxon>
    </lineage>
</organism>
<keyword evidence="2" id="KW-1185">Reference proteome</keyword>
<proteinExistence type="predicted"/>
<sequence length="188" mass="21542">MNSKVVFKHPHYLRLITWLDIAAMKYLAYRGWDTASEALARNSVIGIAELSQFYSHQGNLVDSTTAAQIQLSTMLISTLIFKRTVIESRKRPQGNMRPKVRVDFANLLTNKWPRTQTERFLNQLFPHPEVQILAILEALSLAPGTRRSLINPSTPADENDWELNDVYTELLMAALELIYRESTLINIE</sequence>
<evidence type="ECO:0000313" key="3">
    <source>
        <dbReference type="WBParaSite" id="ECPE_0001107401-mRNA-1"/>
    </source>
</evidence>
<dbReference type="InterPro" id="IPR027912">
    <property type="entry name" value="CFAP54"/>
</dbReference>
<dbReference type="Pfam" id="PF14858">
    <property type="entry name" value="CFAP54_N"/>
    <property type="match status" value="1"/>
</dbReference>
<accession>A0A183AVQ5</accession>
<gene>
    <name evidence="1" type="ORF">ECPE_LOCUS11040</name>
</gene>
<dbReference type="Proteomes" id="UP000272942">
    <property type="component" value="Unassembled WGS sequence"/>
</dbReference>
<dbReference type="AlphaFoldDB" id="A0A183AVQ5"/>
<reference evidence="3" key="1">
    <citation type="submission" date="2016-06" db="UniProtKB">
        <authorList>
            <consortium name="WormBaseParasite"/>
        </authorList>
    </citation>
    <scope>IDENTIFICATION</scope>
</reference>
<evidence type="ECO:0000313" key="1">
    <source>
        <dbReference type="EMBL" id="VDP87981.1"/>
    </source>
</evidence>
<protein>
    <submittedName>
        <fullName evidence="3">HEPN_AbiU2 domain-containing protein</fullName>
    </submittedName>
</protein>
<name>A0A183AVQ5_9TREM</name>
<dbReference type="EMBL" id="UZAN01050110">
    <property type="protein sequence ID" value="VDP87981.1"/>
    <property type="molecule type" value="Genomic_DNA"/>
</dbReference>
<dbReference type="WBParaSite" id="ECPE_0001107401-mRNA-1">
    <property type="protein sequence ID" value="ECPE_0001107401-mRNA-1"/>
    <property type="gene ID" value="ECPE_0001107401"/>
</dbReference>